<reference evidence="1 2" key="1">
    <citation type="submission" date="2016-10" db="EMBL/GenBank/DDBJ databases">
        <title>Genome sequencing of Aspergillus oryzae BCC7051.</title>
        <authorList>
            <person name="Thammarongtham C."/>
            <person name="Vorapreeda T."/>
            <person name="Nookaew I."/>
            <person name="Srisuk T."/>
            <person name="Land M."/>
            <person name="Jeennor S."/>
            <person name="Laoteng K."/>
        </authorList>
    </citation>
    <scope>NUCLEOTIDE SEQUENCE [LARGE SCALE GENOMIC DNA]</scope>
    <source>
        <strain evidence="1 2">BCC7051</strain>
    </source>
</reference>
<dbReference type="AlphaFoldDB" id="A0A1S9DXA1"/>
<gene>
    <name evidence="1" type="ORF">OAory_01014060</name>
</gene>
<dbReference type="OrthoDB" id="4449497at2759"/>
<proteinExistence type="predicted"/>
<name>A0A1S9DXA1_ASPOZ</name>
<dbReference type="Proteomes" id="UP000190312">
    <property type="component" value="Unassembled WGS sequence"/>
</dbReference>
<comment type="caution">
    <text evidence="1">The sequence shown here is derived from an EMBL/GenBank/DDBJ whole genome shotgun (WGS) entry which is preliminary data.</text>
</comment>
<dbReference type="VEuPathDB" id="FungiDB:AO090166000013"/>
<accession>A0A1S9DXA1</accession>
<evidence type="ECO:0000313" key="1">
    <source>
        <dbReference type="EMBL" id="OOO13657.1"/>
    </source>
</evidence>
<dbReference type="EMBL" id="MKZY01000002">
    <property type="protein sequence ID" value="OOO13657.1"/>
    <property type="molecule type" value="Genomic_DNA"/>
</dbReference>
<evidence type="ECO:0000313" key="2">
    <source>
        <dbReference type="Proteomes" id="UP000190312"/>
    </source>
</evidence>
<sequence length="210" mass="23597">MDEMPNPAHHPIFEPHGDEVWAMQNLGFERYYRQGSPPEEVVRAVEEAYERETKYHEPPTLHCLGGNECEVFLRCRAPEIEGTIERTLGVEFSKLKRQQPVIFRGEGGQSDYRMAHPSGIGADGFSVFGVVRGSASIVLYPGFLGEPAARYEPKLDNTELLAVPGQTFVEIRPTGDVLMVWWGFSRELILAKAASPFVLPFMVFDPRGRS</sequence>
<protein>
    <submittedName>
        <fullName evidence="1">Uncharacterized protein</fullName>
    </submittedName>
</protein>
<organism evidence="1 2">
    <name type="scientific">Aspergillus oryzae</name>
    <name type="common">Yellow koji mold</name>
    <dbReference type="NCBI Taxonomy" id="5062"/>
    <lineage>
        <taxon>Eukaryota</taxon>
        <taxon>Fungi</taxon>
        <taxon>Dikarya</taxon>
        <taxon>Ascomycota</taxon>
        <taxon>Pezizomycotina</taxon>
        <taxon>Eurotiomycetes</taxon>
        <taxon>Eurotiomycetidae</taxon>
        <taxon>Eurotiales</taxon>
        <taxon>Aspergillaceae</taxon>
        <taxon>Aspergillus</taxon>
        <taxon>Aspergillus subgen. Circumdati</taxon>
    </lineage>
</organism>